<evidence type="ECO:0000313" key="2">
    <source>
        <dbReference type="Proteomes" id="UP001196413"/>
    </source>
</evidence>
<gene>
    <name evidence="1" type="ORF">KIN20_008212</name>
</gene>
<keyword evidence="2" id="KW-1185">Reference proteome</keyword>
<organism evidence="1 2">
    <name type="scientific">Parelaphostrongylus tenuis</name>
    <name type="common">Meningeal worm</name>
    <dbReference type="NCBI Taxonomy" id="148309"/>
    <lineage>
        <taxon>Eukaryota</taxon>
        <taxon>Metazoa</taxon>
        <taxon>Ecdysozoa</taxon>
        <taxon>Nematoda</taxon>
        <taxon>Chromadorea</taxon>
        <taxon>Rhabditida</taxon>
        <taxon>Rhabditina</taxon>
        <taxon>Rhabditomorpha</taxon>
        <taxon>Strongyloidea</taxon>
        <taxon>Metastrongylidae</taxon>
        <taxon>Parelaphostrongylus</taxon>
    </lineage>
</organism>
<accession>A0AAD5M6I5</accession>
<protein>
    <submittedName>
        <fullName evidence="1">Uncharacterized protein</fullName>
    </submittedName>
</protein>
<sequence>MDDVCKTTYDWRKVSEYLMSLVNFLSSTPQSKINDMKRIAMTEEQYRKVVQLHYGWYVQAVKALLGAVGKELYMKMDRNNRRAFVACLDSIDNEHDLQLGAQCLVKAFDGRLVPSFPYALYNSYYDFSNVPRRNFNIGNKVLDRSFADRSKAAMFLKLHFGKNAELVKKSSGDLSLRKFKTSSKGLRSFLKSIRRRKKPSIKSYMRLEHINGKGLIRRWRRRRRRLKRNVLSLYTTKEAINDAKQLDRKSEAHHSINMKSMPALISKNTSLVGMLTDLIGSMWRVTRNQTKMGKNTLQSSYSKLQQLQEKVTKAQQEGQFKYRMLDMVLGRDNPFRKKKSFTERFRDLMPERVVDKSVYDLVDAVFKHTTDVNQRFLSPRILPLLPDKYWAKPLLSPDLFPLYKDDTDTSILPLPEVLEKSGLSQKDRVSMLELIMDVSGVNDVIEDTIDLVDIMKRVGLGKDLLAITSKIDEVFKDLTKSLQAFQRRELVKPIPVAISSHPSTGSICDVKTGIDPS</sequence>
<comment type="caution">
    <text evidence="1">The sequence shown here is derived from an EMBL/GenBank/DDBJ whole genome shotgun (WGS) entry which is preliminary data.</text>
</comment>
<name>A0AAD5M6I5_PARTN</name>
<dbReference type="EMBL" id="JAHQIW010001287">
    <property type="protein sequence ID" value="KAJ1352025.1"/>
    <property type="molecule type" value="Genomic_DNA"/>
</dbReference>
<proteinExistence type="predicted"/>
<dbReference type="Proteomes" id="UP001196413">
    <property type="component" value="Unassembled WGS sequence"/>
</dbReference>
<dbReference type="PANTHER" id="PTHR21523">
    <property type="match status" value="1"/>
</dbReference>
<reference evidence="1" key="1">
    <citation type="submission" date="2021-06" db="EMBL/GenBank/DDBJ databases">
        <title>Parelaphostrongylus tenuis whole genome reference sequence.</title>
        <authorList>
            <person name="Garwood T.J."/>
            <person name="Larsen P.A."/>
            <person name="Fountain-Jones N.M."/>
            <person name="Garbe J.R."/>
            <person name="Macchietto M.G."/>
            <person name="Kania S.A."/>
            <person name="Gerhold R.W."/>
            <person name="Richards J.E."/>
            <person name="Wolf T.M."/>
        </authorList>
    </citation>
    <scope>NUCLEOTIDE SEQUENCE</scope>
    <source>
        <strain evidence="1">MNPRO001-30</strain>
        <tissue evidence="1">Meninges</tissue>
    </source>
</reference>
<dbReference type="PANTHER" id="PTHR21523:SF46">
    <property type="entry name" value="MLT-TEN (MLT-10) RELATED"/>
    <property type="match status" value="1"/>
</dbReference>
<dbReference type="AlphaFoldDB" id="A0AAD5M6I5"/>
<evidence type="ECO:0000313" key="1">
    <source>
        <dbReference type="EMBL" id="KAJ1352025.1"/>
    </source>
</evidence>